<protein>
    <submittedName>
        <fullName evidence="1">HAD family hydrolase</fullName>
    </submittedName>
</protein>
<sequence length="835" mass="91324">MNGSGLLPATARELIARDPLLPRYCRVAEHATGDVELRSLLADGVGEQRPMRELLAARPDGWTELDYALEFLVRPVVITVRGLLALDWLPAGELGVRPGAGQVVLRGLEPADPHRCSRLVLEVHELLSKLTESVGGTVDDLEQVLAEELCDLSERLLAALGGHHPWRPFLHSVPEHQQDLLQRVLRLVRERAAARRRDPSAPRPLVALDLDFCALHPRERVRAALERVSREHGVVDFAFDLAQLPGLYEPGWRPFLEHLGLPDDGLYPAFRAALGWERADLLTDEPAPGVRGFVRDVEEVGGQVVLVTGRRHRMRAATEELLARCGLGHLPLHTTDEGADVAEQKVAALRSVPGELIAAFDDKADNLAALRAAFPEARVVPVAAPGFTGVDEPGAIGTFELLPHPVPLGRGHAARPQLSHASSPARLRVGDFSTRPTWWRHGVRLTREQRARIVAALRGNALEAGRRLGERVRDTGDGGESAIWRVLVAKPFGAARPAYPPELAAHDLRPAVREGTPVPLVMIGPPIKQDGSRLKALGARPDLAELAMLVRLVQLDAAVRVVHPAGIRVTALADPSHFRYRPADRCGGYHEDFARMLAETGADEFMRVRDLDEAAAEAGCARDRRAERVAAHRARYEEALAGLDVTADPIAALAAADERDPALAGQPRFVELFRSVLHAVDLPRPGGDPLAHARRVYADPLDLRGEAREARRELLSLAWRETITYLANKHVDAELDYSALWRGGVRMSLSLRPVPGRLRFVPLGGGAAMPWHGTAALGDNHEVSVDFAISLVDQGFVPVWTPGDDAQPWFMAPPQALRGDDLDPEVLDRIRIRAK</sequence>
<dbReference type="InterPro" id="IPR007817">
    <property type="entry name" value="Isocyanide_synthase_DIT1"/>
</dbReference>
<organism evidence="1 2">
    <name type="scientific">Saccharopolyspora griseoalba</name>
    <dbReference type="NCBI Taxonomy" id="1431848"/>
    <lineage>
        <taxon>Bacteria</taxon>
        <taxon>Bacillati</taxon>
        <taxon>Actinomycetota</taxon>
        <taxon>Actinomycetes</taxon>
        <taxon>Pseudonocardiales</taxon>
        <taxon>Pseudonocardiaceae</taxon>
        <taxon>Saccharopolyspora</taxon>
    </lineage>
</organism>
<dbReference type="SUPFAM" id="SSF56784">
    <property type="entry name" value="HAD-like"/>
    <property type="match status" value="1"/>
</dbReference>
<reference evidence="2" key="1">
    <citation type="journal article" date="2019" name="Int. J. Syst. Evol. Microbiol.">
        <title>The Global Catalogue of Microorganisms (GCM) 10K type strain sequencing project: providing services to taxonomists for standard genome sequencing and annotation.</title>
        <authorList>
            <consortium name="The Broad Institute Genomics Platform"/>
            <consortium name="The Broad Institute Genome Sequencing Center for Infectious Disease"/>
            <person name="Wu L."/>
            <person name="Ma J."/>
        </authorList>
    </citation>
    <scope>NUCLEOTIDE SEQUENCE [LARGE SCALE GENOMIC DNA]</scope>
    <source>
        <strain evidence="2">WLHS5</strain>
    </source>
</reference>
<proteinExistence type="predicted"/>
<dbReference type="Gene3D" id="3.40.50.1000">
    <property type="entry name" value="HAD superfamily/HAD-like"/>
    <property type="match status" value="1"/>
</dbReference>
<dbReference type="InterPro" id="IPR023214">
    <property type="entry name" value="HAD_sf"/>
</dbReference>
<dbReference type="RefSeq" id="WP_380668435.1">
    <property type="nucleotide sequence ID" value="NZ_JBHTCJ010000006.1"/>
</dbReference>
<keyword evidence="2" id="KW-1185">Reference proteome</keyword>
<evidence type="ECO:0000313" key="2">
    <source>
        <dbReference type="Proteomes" id="UP001596504"/>
    </source>
</evidence>
<dbReference type="InterPro" id="IPR036412">
    <property type="entry name" value="HAD-like_sf"/>
</dbReference>
<dbReference type="GO" id="GO:0016787">
    <property type="term" value="F:hydrolase activity"/>
    <property type="evidence" value="ECO:0007669"/>
    <property type="project" value="UniProtKB-KW"/>
</dbReference>
<name>A0ABW2LMZ0_9PSEU</name>
<accession>A0ABW2LMZ0</accession>
<dbReference type="Pfam" id="PF05141">
    <property type="entry name" value="DIT1_PvcA"/>
    <property type="match status" value="1"/>
</dbReference>
<gene>
    <name evidence="1" type="ORF">ACFQRI_13905</name>
</gene>
<dbReference type="Proteomes" id="UP001596504">
    <property type="component" value="Unassembled WGS sequence"/>
</dbReference>
<dbReference type="EMBL" id="JBHTCJ010000006">
    <property type="protein sequence ID" value="MFC7342497.1"/>
    <property type="molecule type" value="Genomic_DNA"/>
</dbReference>
<keyword evidence="1" id="KW-0378">Hydrolase</keyword>
<comment type="caution">
    <text evidence="1">The sequence shown here is derived from an EMBL/GenBank/DDBJ whole genome shotgun (WGS) entry which is preliminary data.</text>
</comment>
<evidence type="ECO:0000313" key="1">
    <source>
        <dbReference type="EMBL" id="MFC7342497.1"/>
    </source>
</evidence>